<gene>
    <name evidence="1" type="ORF">C7382_11033</name>
</gene>
<name>A0A2U1FAG9_9PORP</name>
<comment type="caution">
    <text evidence="1">The sequence shown here is derived from an EMBL/GenBank/DDBJ whole genome shotgun (WGS) entry which is preliminary data.</text>
</comment>
<protein>
    <submittedName>
        <fullName evidence="1">Phage protein Gp37/Gp68</fullName>
    </submittedName>
</protein>
<dbReference type="EMBL" id="QEKY01000010">
    <property type="protein sequence ID" value="PVZ09166.1"/>
    <property type="molecule type" value="Genomic_DNA"/>
</dbReference>
<accession>A0A2U1FAG9</accession>
<dbReference type="Proteomes" id="UP000245462">
    <property type="component" value="Unassembled WGS sequence"/>
</dbReference>
<dbReference type="AlphaFoldDB" id="A0A2U1FAG9"/>
<reference evidence="1 2" key="1">
    <citation type="submission" date="2018-04" db="EMBL/GenBank/DDBJ databases">
        <title>Genomic Encyclopedia of Type Strains, Phase IV (KMG-IV): sequencing the most valuable type-strain genomes for metagenomic binning, comparative biology and taxonomic classification.</title>
        <authorList>
            <person name="Goeker M."/>
        </authorList>
    </citation>
    <scope>NUCLEOTIDE SEQUENCE [LARGE SCALE GENOMIC DNA]</scope>
    <source>
        <strain evidence="1 2">DSM 28520</strain>
    </source>
</reference>
<dbReference type="Pfam" id="PF07505">
    <property type="entry name" value="DUF5131"/>
    <property type="match status" value="1"/>
</dbReference>
<keyword evidence="2" id="KW-1185">Reference proteome</keyword>
<dbReference type="InterPro" id="IPR011101">
    <property type="entry name" value="DUF5131"/>
</dbReference>
<proteinExistence type="predicted"/>
<evidence type="ECO:0000313" key="2">
    <source>
        <dbReference type="Proteomes" id="UP000245462"/>
    </source>
</evidence>
<evidence type="ECO:0000313" key="1">
    <source>
        <dbReference type="EMBL" id="PVZ09166.1"/>
    </source>
</evidence>
<organism evidence="1 2">
    <name type="scientific">Porphyromonas loveana</name>
    <dbReference type="NCBI Taxonomy" id="1884669"/>
    <lineage>
        <taxon>Bacteria</taxon>
        <taxon>Pseudomonadati</taxon>
        <taxon>Bacteroidota</taxon>
        <taxon>Bacteroidia</taxon>
        <taxon>Bacteroidales</taxon>
        <taxon>Porphyromonadaceae</taxon>
        <taxon>Porphyromonas</taxon>
    </lineage>
</organism>
<sequence>MRTRSDLNFFMITKRVERIAACLPADWGSAYDHVTIGCTVESQAQAEKRLPLYNLLPLRCKTLICEPLLSPIDLAPYLTGEVEMVVVGGESGEEARSCHFDWVMEIRAACIACGVSFVFKQTGANFVKGGKHYRIPRKLQQSQARKAAIDYRVDSEL</sequence>